<sequence length="99" mass="11026">MPALNSQLLKYLLVLVILPFNSIKLIPYSKFTPSFSICSGTTHNILSDSYTCHLGFFPYAESTRHTFSGFDVSTHSSSFELSVTLHNEANPHQNQSIST</sequence>
<dbReference type="AlphaFoldDB" id="A0A0L6VPL3"/>
<dbReference type="VEuPathDB" id="FungiDB:VP01_1242g2"/>
<reference evidence="2 3" key="1">
    <citation type="submission" date="2015-08" db="EMBL/GenBank/DDBJ databases">
        <title>Next Generation Sequencing and Analysis of the Genome of Puccinia sorghi L Schw, the Causal Agent of Maize Common Rust.</title>
        <authorList>
            <person name="Rochi L."/>
            <person name="Burguener G."/>
            <person name="Darino M."/>
            <person name="Turjanski A."/>
            <person name="Kreff E."/>
            <person name="Dieguez M.J."/>
            <person name="Sacco F."/>
        </authorList>
    </citation>
    <scope>NUCLEOTIDE SEQUENCE [LARGE SCALE GENOMIC DNA]</scope>
    <source>
        <strain evidence="2 3">RO10H11247</strain>
    </source>
</reference>
<gene>
    <name evidence="2" type="ORF">VP01_1242g2</name>
</gene>
<keyword evidence="3" id="KW-1185">Reference proteome</keyword>
<dbReference type="EMBL" id="LAVV01002699">
    <property type="protein sequence ID" value="KNZ62646.1"/>
    <property type="molecule type" value="Genomic_DNA"/>
</dbReference>
<evidence type="ECO:0000313" key="2">
    <source>
        <dbReference type="EMBL" id="KNZ62646.1"/>
    </source>
</evidence>
<feature type="signal peptide" evidence="1">
    <location>
        <begin position="1"/>
        <end position="23"/>
    </location>
</feature>
<protein>
    <submittedName>
        <fullName evidence="2">Uncharacterized protein</fullName>
    </submittedName>
</protein>
<name>A0A0L6VPL3_9BASI</name>
<organism evidence="2 3">
    <name type="scientific">Puccinia sorghi</name>
    <dbReference type="NCBI Taxonomy" id="27349"/>
    <lineage>
        <taxon>Eukaryota</taxon>
        <taxon>Fungi</taxon>
        <taxon>Dikarya</taxon>
        <taxon>Basidiomycota</taxon>
        <taxon>Pucciniomycotina</taxon>
        <taxon>Pucciniomycetes</taxon>
        <taxon>Pucciniales</taxon>
        <taxon>Pucciniaceae</taxon>
        <taxon>Puccinia</taxon>
    </lineage>
</organism>
<evidence type="ECO:0000256" key="1">
    <source>
        <dbReference type="SAM" id="SignalP"/>
    </source>
</evidence>
<proteinExistence type="predicted"/>
<evidence type="ECO:0000313" key="3">
    <source>
        <dbReference type="Proteomes" id="UP000037035"/>
    </source>
</evidence>
<feature type="chain" id="PRO_5005568484" evidence="1">
    <location>
        <begin position="24"/>
        <end position="99"/>
    </location>
</feature>
<dbReference type="Proteomes" id="UP000037035">
    <property type="component" value="Unassembled WGS sequence"/>
</dbReference>
<accession>A0A0L6VPL3</accession>
<comment type="caution">
    <text evidence="2">The sequence shown here is derived from an EMBL/GenBank/DDBJ whole genome shotgun (WGS) entry which is preliminary data.</text>
</comment>
<keyword evidence="1" id="KW-0732">Signal</keyword>